<gene>
    <name evidence="2" type="ORF">OCK74_04770</name>
</gene>
<proteinExistence type="predicted"/>
<evidence type="ECO:0000313" key="3">
    <source>
        <dbReference type="Proteomes" id="UP001155483"/>
    </source>
</evidence>
<comment type="caution">
    <text evidence="2">The sequence shown here is derived from an EMBL/GenBank/DDBJ whole genome shotgun (WGS) entry which is preliminary data.</text>
</comment>
<name>A0A9X2XNJ9_9BACT</name>
<evidence type="ECO:0000313" key="2">
    <source>
        <dbReference type="EMBL" id="MCU7548414.1"/>
    </source>
</evidence>
<dbReference type="SUPFAM" id="SSF56935">
    <property type="entry name" value="Porins"/>
    <property type="match status" value="1"/>
</dbReference>
<dbReference type="AlphaFoldDB" id="A0A9X2XNJ9"/>
<protein>
    <submittedName>
        <fullName evidence="2">Uncharacterized protein</fullName>
    </submittedName>
</protein>
<feature type="chain" id="PRO_5040834299" evidence="1">
    <location>
        <begin position="34"/>
        <end position="456"/>
    </location>
</feature>
<accession>A0A9X2XNJ9</accession>
<sequence length="456" mass="50930">MQSAKSIMFSSIKRYSAKIICTTLLFSAFQANAQNNSPYSRYGLGDLVPTTNVVNRAMGNISVAYSDFLTSNFNNPASYSSFRTFLEDKSKKPVSGRVLLDAGINIESRTLRNPNQPEKFSSTYANFSYLQLGIPLRNNWGLSFGLRPVSKIKYKVSRRELLFENELNDSAYTEFDGEGGTFLPTIGTGFAIKNLSLGVNMGYMFGNKEFSSTRSVFNDSAVYNTSKHSTSSSFGDLFFNAGAQYLVKLSKQTSLRLGLAGNWKQNLGATQDITVQTVVPNANIGVAIQDSVYEQKGIKGDIVFPSSYTAGFVLQRTKAKGDGWLLGAELMQSKWSEYRFFGQVDSVQDSWQFRVGGQIRPEPTRNYFSNVTYRAGFYFGPDYVNVGSDLPQYGITFGLGLPIAPSRLSPYQYTIINLALEYAKRGNNDNSLKENLFKISLGLNFSDLWFNKRRYE</sequence>
<feature type="signal peptide" evidence="1">
    <location>
        <begin position="1"/>
        <end position="33"/>
    </location>
</feature>
<dbReference type="Gene3D" id="2.40.160.60">
    <property type="entry name" value="Outer membrane protein transport protein (OMPP1/FadL/TodX)"/>
    <property type="match status" value="1"/>
</dbReference>
<dbReference type="EMBL" id="JAOTIF010000002">
    <property type="protein sequence ID" value="MCU7548414.1"/>
    <property type="molecule type" value="Genomic_DNA"/>
</dbReference>
<evidence type="ECO:0000256" key="1">
    <source>
        <dbReference type="SAM" id="SignalP"/>
    </source>
</evidence>
<keyword evidence="3" id="KW-1185">Reference proteome</keyword>
<dbReference type="Proteomes" id="UP001155483">
    <property type="component" value="Unassembled WGS sequence"/>
</dbReference>
<dbReference type="RefSeq" id="WP_279295861.1">
    <property type="nucleotide sequence ID" value="NZ_JAOTIF010000002.1"/>
</dbReference>
<keyword evidence="1" id="KW-0732">Signal</keyword>
<organism evidence="2 3">
    <name type="scientific">Paraflavisolibacter caeni</name>
    <dbReference type="NCBI Taxonomy" id="2982496"/>
    <lineage>
        <taxon>Bacteria</taxon>
        <taxon>Pseudomonadati</taxon>
        <taxon>Bacteroidota</taxon>
        <taxon>Chitinophagia</taxon>
        <taxon>Chitinophagales</taxon>
        <taxon>Chitinophagaceae</taxon>
        <taxon>Paraflavisolibacter</taxon>
    </lineage>
</organism>
<reference evidence="2" key="2">
    <citation type="submission" date="2023-04" db="EMBL/GenBank/DDBJ databases">
        <title>Paracnuella aquatica gen. nov., sp. nov., a member of the family Chitinophagaceae isolated from a hot spring.</title>
        <authorList>
            <person name="Wang C."/>
        </authorList>
    </citation>
    <scope>NUCLEOTIDE SEQUENCE</scope>
    <source>
        <strain evidence="2">LB-8</strain>
    </source>
</reference>
<reference evidence="2" key="1">
    <citation type="submission" date="2022-09" db="EMBL/GenBank/DDBJ databases">
        <authorList>
            <person name="Yuan C."/>
            <person name="Ke Z."/>
        </authorList>
    </citation>
    <scope>NUCLEOTIDE SEQUENCE</scope>
    <source>
        <strain evidence="2">LB-8</strain>
    </source>
</reference>